<evidence type="ECO:0000256" key="1">
    <source>
        <dbReference type="SAM" id="MobiDB-lite"/>
    </source>
</evidence>
<dbReference type="EMBL" id="JAAAPX010000149">
    <property type="protein sequence ID" value="KAF4228551.1"/>
    <property type="molecule type" value="Genomic_DNA"/>
</dbReference>
<feature type="region of interest" description="Disordered" evidence="1">
    <location>
        <begin position="164"/>
        <end position="188"/>
    </location>
</feature>
<dbReference type="SUPFAM" id="SSF52777">
    <property type="entry name" value="CoA-dependent acyltransferases"/>
    <property type="match status" value="1"/>
</dbReference>
<keyword evidence="3" id="KW-1185">Reference proteome</keyword>
<reference evidence="2" key="2">
    <citation type="submission" date="2020-04" db="EMBL/GenBank/DDBJ databases">
        <authorList>
            <person name="Santos R.A.C."/>
            <person name="Steenwyk J.L."/>
            <person name="Rivero-Menendez O."/>
            <person name="Mead M.E."/>
            <person name="Silva L.P."/>
            <person name="Bastos R.W."/>
            <person name="Alastruey-Izquierdo A."/>
            <person name="Goldman G.H."/>
            <person name="Rokas A."/>
        </authorList>
    </citation>
    <scope>NUCLEOTIDE SEQUENCE</scope>
    <source>
        <strain evidence="2">CNM-CM6805</strain>
    </source>
</reference>
<dbReference type="Proteomes" id="UP000653565">
    <property type="component" value="Unassembled WGS sequence"/>
</dbReference>
<proteinExistence type="predicted"/>
<organism evidence="2 3">
    <name type="scientific">Aspergillus fumigatiaffinis</name>
    <dbReference type="NCBI Taxonomy" id="340414"/>
    <lineage>
        <taxon>Eukaryota</taxon>
        <taxon>Fungi</taxon>
        <taxon>Dikarya</taxon>
        <taxon>Ascomycota</taxon>
        <taxon>Pezizomycotina</taxon>
        <taxon>Eurotiomycetes</taxon>
        <taxon>Eurotiomycetidae</taxon>
        <taxon>Eurotiales</taxon>
        <taxon>Aspergillaceae</taxon>
        <taxon>Aspergillus</taxon>
        <taxon>Aspergillus subgen. Fumigati</taxon>
    </lineage>
</organism>
<comment type="caution">
    <text evidence="2">The sequence shown here is derived from an EMBL/GenBank/DDBJ whole genome shotgun (WGS) entry which is preliminary data.</text>
</comment>
<gene>
    <name evidence="2" type="ORF">CNMCM6805_002010</name>
</gene>
<protein>
    <submittedName>
        <fullName evidence="2">Uncharacterized protein</fullName>
    </submittedName>
</protein>
<evidence type="ECO:0000313" key="2">
    <source>
        <dbReference type="EMBL" id="KAF4228551.1"/>
    </source>
</evidence>
<evidence type="ECO:0000313" key="3">
    <source>
        <dbReference type="Proteomes" id="UP000653565"/>
    </source>
</evidence>
<accession>A0A8H4GUK1</accession>
<reference evidence="2" key="1">
    <citation type="journal article" date="2020" name="bioRxiv">
        <title>Genomic and phenotypic heterogeneity of clinical isolates of the human pathogens Aspergillus fumigatus, Aspergillus lentulus and Aspergillus fumigatiaffinis.</title>
        <authorList>
            <person name="dos Santos R.A.C."/>
            <person name="Steenwyk J.L."/>
            <person name="Rivero-Menendez O."/>
            <person name="Mead M.E."/>
            <person name="Silva L.P."/>
            <person name="Bastos R.W."/>
            <person name="Alastruey-Izquierdo A."/>
            <person name="Goldman G.H."/>
            <person name="Rokas A."/>
        </authorList>
    </citation>
    <scope>NUCLEOTIDE SEQUENCE</scope>
    <source>
        <strain evidence="2">CNM-CM6805</strain>
    </source>
</reference>
<name>A0A8H4GUK1_9EURO</name>
<sequence length="188" mass="20604">MTYLSNLQGPLLRKQHRTSTVEAVEARVVLDLLPVPPPGITLATVVKAAWALVLGELTGKTDLVFCQTVNGRSGMVTRHAQEHHLQITVFDYLDLSGTVKKTPELDHQFHISFKSIENDKAVPYLQRETRSETWVFLDSSPIASGPSDPEWHVWHGFEYGQSLGGEDGSRGSGPTRHAGYISGAADAT</sequence>
<dbReference type="Gene3D" id="3.30.559.30">
    <property type="entry name" value="Nonribosomal peptide synthetase, condensation domain"/>
    <property type="match status" value="1"/>
</dbReference>
<dbReference type="AlphaFoldDB" id="A0A8H4GUK1"/>